<feature type="chain" id="PRO_5039323845" description="Lipoprotein" evidence="3">
    <location>
        <begin position="25"/>
        <end position="187"/>
    </location>
</feature>
<dbReference type="RefSeq" id="WP_150489614.1">
    <property type="nucleotide sequence ID" value="NZ_BMUV01000006.1"/>
</dbReference>
<protein>
    <recommendedName>
        <fullName evidence="6">Lipoprotein</fullName>
    </recommendedName>
</protein>
<keyword evidence="2" id="KW-0812">Transmembrane</keyword>
<dbReference type="PROSITE" id="PS51257">
    <property type="entry name" value="PROKAR_LIPOPROTEIN"/>
    <property type="match status" value="1"/>
</dbReference>
<dbReference type="Proteomes" id="UP000326178">
    <property type="component" value="Chromosome"/>
</dbReference>
<keyword evidence="5" id="KW-1185">Reference proteome</keyword>
<dbReference type="AlphaFoldDB" id="A0A5J6FD39"/>
<dbReference type="EMBL" id="CP023702">
    <property type="protein sequence ID" value="QEU74318.1"/>
    <property type="molecule type" value="Genomic_DNA"/>
</dbReference>
<evidence type="ECO:0000256" key="1">
    <source>
        <dbReference type="SAM" id="MobiDB-lite"/>
    </source>
</evidence>
<keyword evidence="2" id="KW-0472">Membrane</keyword>
<sequence length="187" mass="18532">MRSLSLTFCAATAAAAAMSLSACAAQAHPQHPNGPGGSGTVTVTPSRAAPGGEVELWTDACGKATSARGTSEAFSSEARFTEAGKKGLHATARIRPGTAPDTYDIRVTCEGGHGRATGTVTVVHRTHPSPAAPVRAGGGGTATLAARQAATGQDGSTVPYAVAGTALGAVAVGAFALRGARRRRVRG</sequence>
<evidence type="ECO:0000256" key="3">
    <source>
        <dbReference type="SAM" id="SignalP"/>
    </source>
</evidence>
<dbReference type="OrthoDB" id="4230839at2"/>
<evidence type="ECO:0008006" key="6">
    <source>
        <dbReference type="Google" id="ProtNLM"/>
    </source>
</evidence>
<organism evidence="4 5">
    <name type="scientific">Streptomyces nitrosporeus</name>
    <dbReference type="NCBI Taxonomy" id="28894"/>
    <lineage>
        <taxon>Bacteria</taxon>
        <taxon>Bacillati</taxon>
        <taxon>Actinomycetota</taxon>
        <taxon>Actinomycetes</taxon>
        <taxon>Kitasatosporales</taxon>
        <taxon>Streptomycetaceae</taxon>
        <taxon>Streptomyces</taxon>
    </lineage>
</organism>
<dbReference type="KEGG" id="snk:CP967_22035"/>
<evidence type="ECO:0000256" key="2">
    <source>
        <dbReference type="SAM" id="Phobius"/>
    </source>
</evidence>
<keyword evidence="2" id="KW-1133">Transmembrane helix</keyword>
<feature type="transmembrane region" description="Helical" evidence="2">
    <location>
        <begin position="158"/>
        <end position="177"/>
    </location>
</feature>
<evidence type="ECO:0000313" key="5">
    <source>
        <dbReference type="Proteomes" id="UP000326178"/>
    </source>
</evidence>
<accession>A0A5J6FD39</accession>
<keyword evidence="3" id="KW-0732">Signal</keyword>
<proteinExistence type="predicted"/>
<evidence type="ECO:0000313" key="4">
    <source>
        <dbReference type="EMBL" id="QEU74318.1"/>
    </source>
</evidence>
<name>A0A5J6FD39_9ACTN</name>
<feature type="region of interest" description="Disordered" evidence="1">
    <location>
        <begin position="26"/>
        <end position="48"/>
    </location>
</feature>
<reference evidence="4 5" key="1">
    <citation type="submission" date="2017-09" db="EMBL/GenBank/DDBJ databases">
        <authorList>
            <person name="Lee N."/>
            <person name="Cho B.-K."/>
        </authorList>
    </citation>
    <scope>NUCLEOTIDE SEQUENCE [LARGE SCALE GENOMIC DNA]</scope>
    <source>
        <strain evidence="4 5">ATCC 12769</strain>
    </source>
</reference>
<gene>
    <name evidence="4" type="ORF">CP967_22035</name>
</gene>
<feature type="signal peptide" evidence="3">
    <location>
        <begin position="1"/>
        <end position="24"/>
    </location>
</feature>